<protein>
    <recommendedName>
        <fullName evidence="5">Fibronectin type III domain-containing protein</fullName>
    </recommendedName>
</protein>
<dbReference type="Proteomes" id="UP000076830">
    <property type="component" value="Chromosome"/>
</dbReference>
<accession>A0A160DYU5</accession>
<name>A0A160DYU5_9GAMM</name>
<evidence type="ECO:0000256" key="1">
    <source>
        <dbReference type="SAM" id="MobiDB-lite"/>
    </source>
</evidence>
<gene>
    <name evidence="3" type="ORF">I596_3314</name>
</gene>
<keyword evidence="4" id="KW-1185">Reference proteome</keyword>
<evidence type="ECO:0008006" key="5">
    <source>
        <dbReference type="Google" id="ProtNLM"/>
    </source>
</evidence>
<evidence type="ECO:0000313" key="3">
    <source>
        <dbReference type="EMBL" id="ANB19303.1"/>
    </source>
</evidence>
<dbReference type="EMBL" id="CP015249">
    <property type="protein sequence ID" value="ANB19303.1"/>
    <property type="molecule type" value="Genomic_DNA"/>
</dbReference>
<dbReference type="InterPro" id="IPR013783">
    <property type="entry name" value="Ig-like_fold"/>
</dbReference>
<evidence type="ECO:0000256" key="2">
    <source>
        <dbReference type="SAM" id="SignalP"/>
    </source>
</evidence>
<keyword evidence="2" id="KW-0732">Signal</keyword>
<feature type="chain" id="PRO_5007813541" description="Fibronectin type III domain-containing protein" evidence="2">
    <location>
        <begin position="20"/>
        <end position="127"/>
    </location>
</feature>
<sequence length="127" mass="13660">MKPRIALLVAGLLATGVCAAEPAGNTLRWKARETAAAYGYLIYRSDAPDGPFRRINARIIPTHPDADTNPDYAYVDHDVREGGTYYYRIDGISRAGVKKQLSPVLHKTVGGEPTRIDPATAGKHGGG</sequence>
<feature type="region of interest" description="Disordered" evidence="1">
    <location>
        <begin position="108"/>
        <end position="127"/>
    </location>
</feature>
<proteinExistence type="predicted"/>
<organism evidence="3 4">
    <name type="scientific">Dokdonella koreensis DS-123</name>
    <dbReference type="NCBI Taxonomy" id="1300342"/>
    <lineage>
        <taxon>Bacteria</taxon>
        <taxon>Pseudomonadati</taxon>
        <taxon>Pseudomonadota</taxon>
        <taxon>Gammaproteobacteria</taxon>
        <taxon>Lysobacterales</taxon>
        <taxon>Rhodanobacteraceae</taxon>
        <taxon>Dokdonella</taxon>
    </lineage>
</organism>
<evidence type="ECO:0000313" key="4">
    <source>
        <dbReference type="Proteomes" id="UP000076830"/>
    </source>
</evidence>
<dbReference type="STRING" id="1300342.I596_3314"/>
<dbReference type="OrthoDB" id="9801493at2"/>
<feature type="signal peptide" evidence="2">
    <location>
        <begin position="1"/>
        <end position="19"/>
    </location>
</feature>
<reference evidence="3 4" key="1">
    <citation type="submission" date="2016-04" db="EMBL/GenBank/DDBJ databases">
        <title>Complete genome sequence of Dokdonella koreensis DS-123T.</title>
        <authorList>
            <person name="Kim J.F."/>
            <person name="Lee H."/>
            <person name="Kwak M.-J."/>
        </authorList>
    </citation>
    <scope>NUCLEOTIDE SEQUENCE [LARGE SCALE GENOMIC DNA]</scope>
    <source>
        <strain evidence="3 4">DS-123</strain>
    </source>
</reference>
<dbReference type="KEGG" id="dko:I596_3314"/>
<dbReference type="AlphaFoldDB" id="A0A160DYU5"/>
<dbReference type="RefSeq" id="WP_067649979.1">
    <property type="nucleotide sequence ID" value="NZ_CP015249.1"/>
</dbReference>
<dbReference type="Gene3D" id="2.60.40.10">
    <property type="entry name" value="Immunoglobulins"/>
    <property type="match status" value="1"/>
</dbReference>